<organism evidence="2 3">
    <name type="scientific">Malaciobacter marinus</name>
    <dbReference type="NCBI Taxonomy" id="505249"/>
    <lineage>
        <taxon>Bacteria</taxon>
        <taxon>Pseudomonadati</taxon>
        <taxon>Campylobacterota</taxon>
        <taxon>Epsilonproteobacteria</taxon>
        <taxon>Campylobacterales</taxon>
        <taxon>Arcobacteraceae</taxon>
        <taxon>Malaciobacter</taxon>
    </lineage>
</organism>
<dbReference type="Proteomes" id="UP000239861">
    <property type="component" value="Unassembled WGS sequence"/>
</dbReference>
<evidence type="ECO:0000313" key="3">
    <source>
        <dbReference type="Proteomes" id="UP000239861"/>
    </source>
</evidence>
<keyword evidence="1" id="KW-1133">Transmembrane helix</keyword>
<proteinExistence type="predicted"/>
<sequence>MKDTNTDIKKIIDEPIFIGYTEHVKKAKNILLIFSSISLFLVFGGLTINSESSILGLKFDGLTESTIYI</sequence>
<feature type="transmembrane region" description="Helical" evidence="1">
    <location>
        <begin position="30"/>
        <end position="48"/>
    </location>
</feature>
<gene>
    <name evidence="2" type="ORF">B0F89_12932</name>
</gene>
<accession>A0AB36ZT82</accession>
<name>A0AB36ZT82_9BACT</name>
<dbReference type="AlphaFoldDB" id="A0AB36ZT82"/>
<dbReference type="RefSeq" id="WP_104412632.1">
    <property type="nucleotide sequence ID" value="NZ_PTIW01000029.1"/>
</dbReference>
<dbReference type="EMBL" id="PTIW01000029">
    <property type="protein sequence ID" value="PPK60142.1"/>
    <property type="molecule type" value="Genomic_DNA"/>
</dbReference>
<evidence type="ECO:0000313" key="2">
    <source>
        <dbReference type="EMBL" id="PPK60142.1"/>
    </source>
</evidence>
<reference evidence="2 3" key="1">
    <citation type="submission" date="2018-02" db="EMBL/GenBank/DDBJ databases">
        <title>Subsurface microbial communities from deep shales in Ohio and West Virginia, USA.</title>
        <authorList>
            <person name="Wrighton K."/>
        </authorList>
    </citation>
    <scope>NUCLEOTIDE SEQUENCE [LARGE SCALE GENOMIC DNA]</scope>
    <source>
        <strain evidence="2 3">MARC-MIP3H16</strain>
    </source>
</reference>
<protein>
    <submittedName>
        <fullName evidence="2">Uncharacterized protein</fullName>
    </submittedName>
</protein>
<evidence type="ECO:0000256" key="1">
    <source>
        <dbReference type="SAM" id="Phobius"/>
    </source>
</evidence>
<comment type="caution">
    <text evidence="2">The sequence shown here is derived from an EMBL/GenBank/DDBJ whole genome shotgun (WGS) entry which is preliminary data.</text>
</comment>
<keyword evidence="1" id="KW-0812">Transmembrane</keyword>
<keyword evidence="1" id="KW-0472">Membrane</keyword>